<evidence type="ECO:0000313" key="2">
    <source>
        <dbReference type="Proteomes" id="UP000242616"/>
    </source>
</evidence>
<comment type="caution">
    <text evidence="1">The sequence shown here is derived from an EMBL/GenBank/DDBJ whole genome shotgun (WGS) entry which is preliminary data.</text>
</comment>
<proteinExistence type="predicted"/>
<name>A0ABX3IIM2_9BACT</name>
<sequence>MRKIVLFILLLSLISFSNPLTPFGLYTNQGLVLNEGFFLLGVNFSGNFLLNQDIFSAEDLNVFLETGTINLNNINKLSLNTILNASGFGTLKLGNFAISTYIYLNGNIDLKISDQIKDFLIDPITIDTEYNISEKFIDANVFFDAGVVLNLGKFFIAPYVFLPILYSGENQYLEFTYTSSASPAMANLHLSEKADIYSSFPLDNDSYEIKGENLGMAFSFGISTDSFGIAINNIQIKPSVATYKSTLDLGFDFSYSAQGTDITADVSGPDATLTNFQEDYMEVSKTPEITAYYKTSIFFLKLGARGKYTIGKKDSWDIGVFGYTNLLFFTPYYSLDYLNSNGLFVHNFGFKTDLRVFYTNINVKSISHTFSPFDDASFGISVNFGFGI</sequence>
<protein>
    <recommendedName>
        <fullName evidence="3">DUF5723 domain-containing protein</fullName>
    </recommendedName>
</protein>
<evidence type="ECO:0000313" key="1">
    <source>
        <dbReference type="EMBL" id="ONN27169.1"/>
    </source>
</evidence>
<evidence type="ECO:0008006" key="3">
    <source>
        <dbReference type="Google" id="ProtNLM"/>
    </source>
</evidence>
<organism evidence="1 2">
    <name type="scientific">Thermosipho affectus</name>
    <dbReference type="NCBI Taxonomy" id="660294"/>
    <lineage>
        <taxon>Bacteria</taxon>
        <taxon>Thermotogati</taxon>
        <taxon>Thermotogota</taxon>
        <taxon>Thermotogae</taxon>
        <taxon>Thermotogales</taxon>
        <taxon>Fervidobacteriaceae</taxon>
        <taxon>Thermosipho</taxon>
    </lineage>
</organism>
<keyword evidence="2" id="KW-1185">Reference proteome</keyword>
<gene>
    <name evidence="1" type="ORF">XJ44_05130</name>
</gene>
<dbReference type="EMBL" id="LBFC01000018">
    <property type="protein sequence ID" value="ONN27169.1"/>
    <property type="molecule type" value="Genomic_DNA"/>
</dbReference>
<dbReference type="Proteomes" id="UP000242616">
    <property type="component" value="Unassembled WGS sequence"/>
</dbReference>
<accession>A0ABX3IIM2</accession>
<dbReference type="RefSeq" id="WP_077198298.1">
    <property type="nucleotide sequence ID" value="NZ_LBFC01000018.1"/>
</dbReference>
<reference evidence="1 2" key="1">
    <citation type="submission" date="2015-06" db="EMBL/GenBank/DDBJ databases">
        <title>Genome sequencing of Thermotogales isolates from hydrothermal vents.</title>
        <authorList>
            <person name="Haverkamp T.H."/>
            <person name="Kublanov I.V."/>
            <person name="Nesbo C.L."/>
        </authorList>
    </citation>
    <scope>NUCLEOTIDE SEQUENCE [LARGE SCALE GENOMIC DNA]</scope>
    <source>
        <strain evidence="2">ik275mar</strain>
    </source>
</reference>